<gene>
    <name evidence="4" type="ORF">Cgig2_007312</name>
</gene>
<evidence type="ECO:0000259" key="2">
    <source>
        <dbReference type="Pfam" id="PF00646"/>
    </source>
</evidence>
<evidence type="ECO:0000256" key="1">
    <source>
        <dbReference type="SAM" id="MobiDB-lite"/>
    </source>
</evidence>
<feature type="region of interest" description="Disordered" evidence="1">
    <location>
        <begin position="1"/>
        <end position="71"/>
    </location>
</feature>
<protein>
    <recommendedName>
        <fullName evidence="6">F-box domain-containing protein</fullName>
    </recommendedName>
</protein>
<feature type="domain" description="At1g61320/AtMIF1 LRR" evidence="3">
    <location>
        <begin position="224"/>
        <end position="474"/>
    </location>
</feature>
<dbReference type="Gene3D" id="1.20.1280.50">
    <property type="match status" value="1"/>
</dbReference>
<dbReference type="PANTHER" id="PTHR34145">
    <property type="entry name" value="OS02G0105600 PROTEIN"/>
    <property type="match status" value="1"/>
</dbReference>
<dbReference type="InterPro" id="IPR053781">
    <property type="entry name" value="F-box_AtFBL13-like"/>
</dbReference>
<dbReference type="InterPro" id="IPR053772">
    <property type="entry name" value="At1g61320/At1g61330-like"/>
</dbReference>
<sequence>MRTKRKSARRDPSSSNSSSMPSRCKSKSKSTFPSTRRRGSGTPRTPRKMTSSVNNGCNTQQRKRKGSKNNKDLISSLADDIVTHIVSFMDLKEAAKTSALSKRWRYVWGNLPDCYNFDASEMPWSRLESYDNQQYESKLRSFVRYVTQVVSSSPAQNISRFRARVPLDVNYKDDLQTWMNFVMGRSVKELELNLRGGAYNGEYERGKTPVYLGPFGCYEQSPSAKTLVSLSLIALHIERCFLDSVLLNLPNLERLTMRHVDRSLHNNIRVVGPSLKLRYLEISGCSGLGALEISASNLISFIYSPHGVNEDVKFISVPLLDEVSFGGNYAVRLIHNFQPISGFSSQLAKLALCRINQFLGISHSLIEFPRFRKLKQLELKMLSSYYMNLPFLTNFIHARPVLHKFQLQCKSRFNTGISPVGNVNGFDTVLSKLHHHLNTFEMVGFLGCEVDIELVLYLARFSVLLDKVILHPLLAKDYFGKTKEESSREQAKLLRNQLPATVQLEIL</sequence>
<feature type="compositionally biased region" description="Polar residues" evidence="1">
    <location>
        <begin position="48"/>
        <end position="60"/>
    </location>
</feature>
<dbReference type="CDD" id="cd22160">
    <property type="entry name" value="F-box_AtFBL13-like"/>
    <property type="match status" value="1"/>
</dbReference>
<accession>A0A9Q1QRU7</accession>
<dbReference type="EMBL" id="JAKOGI010000007">
    <property type="protein sequence ID" value="KAJ8451829.1"/>
    <property type="molecule type" value="Genomic_DNA"/>
</dbReference>
<dbReference type="SUPFAM" id="SSF81383">
    <property type="entry name" value="F-box domain"/>
    <property type="match status" value="1"/>
</dbReference>
<name>A0A9Q1QRU7_9CARY</name>
<evidence type="ECO:0000313" key="5">
    <source>
        <dbReference type="Proteomes" id="UP001153076"/>
    </source>
</evidence>
<dbReference type="AlphaFoldDB" id="A0A9Q1QRU7"/>
<dbReference type="Pfam" id="PF00646">
    <property type="entry name" value="F-box"/>
    <property type="match status" value="1"/>
</dbReference>
<evidence type="ECO:0000259" key="3">
    <source>
        <dbReference type="Pfam" id="PF23622"/>
    </source>
</evidence>
<dbReference type="PANTHER" id="PTHR34145:SF68">
    <property type="entry name" value="FBD DOMAIN-CONTAINING PROTEIN"/>
    <property type="match status" value="1"/>
</dbReference>
<reference evidence="4" key="1">
    <citation type="submission" date="2022-04" db="EMBL/GenBank/DDBJ databases">
        <title>Carnegiea gigantea Genome sequencing and assembly v2.</title>
        <authorList>
            <person name="Copetti D."/>
            <person name="Sanderson M.J."/>
            <person name="Burquez A."/>
            <person name="Wojciechowski M.F."/>
        </authorList>
    </citation>
    <scope>NUCLEOTIDE SEQUENCE</scope>
    <source>
        <strain evidence="4">SGP5-SGP5p</strain>
        <tissue evidence="4">Aerial part</tissue>
    </source>
</reference>
<dbReference type="OrthoDB" id="613853at2759"/>
<keyword evidence="5" id="KW-1185">Reference proteome</keyword>
<dbReference type="InterPro" id="IPR001810">
    <property type="entry name" value="F-box_dom"/>
</dbReference>
<feature type="domain" description="F-box" evidence="2">
    <location>
        <begin position="74"/>
        <end position="111"/>
    </location>
</feature>
<dbReference type="InterPro" id="IPR055357">
    <property type="entry name" value="LRR_At1g61320_AtMIF1"/>
</dbReference>
<feature type="compositionally biased region" description="Low complexity" evidence="1">
    <location>
        <begin position="13"/>
        <end position="44"/>
    </location>
</feature>
<evidence type="ECO:0008006" key="6">
    <source>
        <dbReference type="Google" id="ProtNLM"/>
    </source>
</evidence>
<dbReference type="Pfam" id="PF23622">
    <property type="entry name" value="LRR_At1g61320_AtMIF1"/>
    <property type="match status" value="1"/>
</dbReference>
<dbReference type="InterPro" id="IPR036047">
    <property type="entry name" value="F-box-like_dom_sf"/>
</dbReference>
<proteinExistence type="predicted"/>
<organism evidence="4 5">
    <name type="scientific">Carnegiea gigantea</name>
    <dbReference type="NCBI Taxonomy" id="171969"/>
    <lineage>
        <taxon>Eukaryota</taxon>
        <taxon>Viridiplantae</taxon>
        <taxon>Streptophyta</taxon>
        <taxon>Embryophyta</taxon>
        <taxon>Tracheophyta</taxon>
        <taxon>Spermatophyta</taxon>
        <taxon>Magnoliopsida</taxon>
        <taxon>eudicotyledons</taxon>
        <taxon>Gunneridae</taxon>
        <taxon>Pentapetalae</taxon>
        <taxon>Caryophyllales</taxon>
        <taxon>Cactineae</taxon>
        <taxon>Cactaceae</taxon>
        <taxon>Cactoideae</taxon>
        <taxon>Echinocereeae</taxon>
        <taxon>Carnegiea</taxon>
    </lineage>
</organism>
<comment type="caution">
    <text evidence="4">The sequence shown here is derived from an EMBL/GenBank/DDBJ whole genome shotgun (WGS) entry which is preliminary data.</text>
</comment>
<evidence type="ECO:0000313" key="4">
    <source>
        <dbReference type="EMBL" id="KAJ8451829.1"/>
    </source>
</evidence>
<dbReference type="SUPFAM" id="SSF52047">
    <property type="entry name" value="RNI-like"/>
    <property type="match status" value="1"/>
</dbReference>
<dbReference type="Proteomes" id="UP001153076">
    <property type="component" value="Unassembled WGS sequence"/>
</dbReference>